<dbReference type="InterPro" id="IPR000182">
    <property type="entry name" value="GNAT_dom"/>
</dbReference>
<dbReference type="OrthoDB" id="329272at2759"/>
<evidence type="ECO:0000313" key="3">
    <source>
        <dbReference type="Proteomes" id="UP000054107"/>
    </source>
</evidence>
<accession>A0A0B7NEU8</accession>
<protein>
    <recommendedName>
        <fullName evidence="1">N-acetyltransferase domain-containing protein</fullName>
    </recommendedName>
</protein>
<dbReference type="AlphaFoldDB" id="A0A0B7NEU8"/>
<dbReference type="STRING" id="35722.A0A0B7NEU8"/>
<evidence type="ECO:0000259" key="1">
    <source>
        <dbReference type="PROSITE" id="PS51186"/>
    </source>
</evidence>
<dbReference type="Pfam" id="PF13673">
    <property type="entry name" value="Acetyltransf_10"/>
    <property type="match status" value="1"/>
</dbReference>
<organism evidence="2 3">
    <name type="scientific">Parasitella parasitica</name>
    <dbReference type="NCBI Taxonomy" id="35722"/>
    <lineage>
        <taxon>Eukaryota</taxon>
        <taxon>Fungi</taxon>
        <taxon>Fungi incertae sedis</taxon>
        <taxon>Mucoromycota</taxon>
        <taxon>Mucoromycotina</taxon>
        <taxon>Mucoromycetes</taxon>
        <taxon>Mucorales</taxon>
        <taxon>Mucorineae</taxon>
        <taxon>Mucoraceae</taxon>
        <taxon>Parasitella</taxon>
    </lineage>
</organism>
<sequence>MVRYTNVSVRQLDFPKGIDDALKVRIAVFVEEQKYTLESELDNHDEGSYHWAAYCDKENEDGSIEKNVPVGTIRMIPKPGNIAKLGRLAVLNTARGLYIGQLLVKELIDFCKKNDYHTIVLHSQYPRRGFYAKLGFVIEQGEEIFSEDGTPHIRMFMRNI</sequence>
<dbReference type="GO" id="GO:0008080">
    <property type="term" value="F:N-acetyltransferase activity"/>
    <property type="evidence" value="ECO:0007669"/>
    <property type="project" value="TreeGrafter"/>
</dbReference>
<dbReference type="GO" id="GO:0006048">
    <property type="term" value="P:UDP-N-acetylglucosamine biosynthetic process"/>
    <property type="evidence" value="ECO:0007669"/>
    <property type="project" value="UniProtKB-UniPathway"/>
</dbReference>
<dbReference type="PANTHER" id="PTHR13355:SF22">
    <property type="entry name" value="SLL0786 PROTEIN"/>
    <property type="match status" value="1"/>
</dbReference>
<dbReference type="UniPathway" id="UPA00113">
    <property type="reaction ID" value="UER00529"/>
</dbReference>
<dbReference type="InterPro" id="IPR016181">
    <property type="entry name" value="Acyl_CoA_acyltransferase"/>
</dbReference>
<dbReference type="PROSITE" id="PS51186">
    <property type="entry name" value="GNAT"/>
    <property type="match status" value="1"/>
</dbReference>
<proteinExistence type="predicted"/>
<evidence type="ECO:0000313" key="2">
    <source>
        <dbReference type="EMBL" id="CEP15921.1"/>
    </source>
</evidence>
<gene>
    <name evidence="2" type="primary">PARPA_10166.1 scaffold 39588</name>
</gene>
<dbReference type="Proteomes" id="UP000054107">
    <property type="component" value="Unassembled WGS sequence"/>
</dbReference>
<name>A0A0B7NEU8_9FUNG</name>
<reference evidence="2 3" key="1">
    <citation type="submission" date="2014-09" db="EMBL/GenBank/DDBJ databases">
        <authorList>
            <person name="Ellenberger Sabrina"/>
        </authorList>
    </citation>
    <scope>NUCLEOTIDE SEQUENCE [LARGE SCALE GENOMIC DNA]</scope>
    <source>
        <strain evidence="2 3">CBS 412.66</strain>
    </source>
</reference>
<dbReference type="SUPFAM" id="SSF55729">
    <property type="entry name" value="Acyl-CoA N-acyltransferases (Nat)"/>
    <property type="match status" value="1"/>
</dbReference>
<dbReference type="CDD" id="cd04301">
    <property type="entry name" value="NAT_SF"/>
    <property type="match status" value="1"/>
</dbReference>
<dbReference type="InterPro" id="IPR039143">
    <property type="entry name" value="GNPNAT1-like"/>
</dbReference>
<dbReference type="EMBL" id="LN732700">
    <property type="protein sequence ID" value="CEP15921.1"/>
    <property type="molecule type" value="Genomic_DNA"/>
</dbReference>
<dbReference type="Gene3D" id="3.40.630.30">
    <property type="match status" value="1"/>
</dbReference>
<feature type="domain" description="N-acetyltransferase" evidence="1">
    <location>
        <begin position="7"/>
        <end position="160"/>
    </location>
</feature>
<dbReference type="PANTHER" id="PTHR13355">
    <property type="entry name" value="GLUCOSAMINE 6-PHOSPHATE N-ACETYLTRANSFERASE"/>
    <property type="match status" value="1"/>
</dbReference>
<keyword evidence="3" id="KW-1185">Reference proteome</keyword>